<evidence type="ECO:0000313" key="2">
    <source>
        <dbReference type="Proteomes" id="UP001295684"/>
    </source>
</evidence>
<organism evidence="1 2">
    <name type="scientific">Euplotes crassus</name>
    <dbReference type="NCBI Taxonomy" id="5936"/>
    <lineage>
        <taxon>Eukaryota</taxon>
        <taxon>Sar</taxon>
        <taxon>Alveolata</taxon>
        <taxon>Ciliophora</taxon>
        <taxon>Intramacronucleata</taxon>
        <taxon>Spirotrichea</taxon>
        <taxon>Hypotrichia</taxon>
        <taxon>Euplotida</taxon>
        <taxon>Euplotidae</taxon>
        <taxon>Moneuplotes</taxon>
    </lineage>
</organism>
<evidence type="ECO:0000313" key="1">
    <source>
        <dbReference type="EMBL" id="CAI2370890.1"/>
    </source>
</evidence>
<dbReference type="Proteomes" id="UP001295684">
    <property type="component" value="Unassembled WGS sequence"/>
</dbReference>
<dbReference type="AlphaFoldDB" id="A0AAD1USZ3"/>
<accession>A0AAD1USZ3</accession>
<comment type="caution">
    <text evidence="1">The sequence shown here is derived from an EMBL/GenBank/DDBJ whole genome shotgun (WGS) entry which is preliminary data.</text>
</comment>
<sequence length="94" mass="10634">MFLPLCPIIFLATQNPGRFLIGISFLAVNLDTEVHSLLMFGSIEACGVHDSSIVLEEEFELIKVPSSFAYFSFCTTNSCSDFFFEILFRNYFSP</sequence>
<reference evidence="1" key="1">
    <citation type="submission" date="2023-07" db="EMBL/GenBank/DDBJ databases">
        <authorList>
            <consortium name="AG Swart"/>
            <person name="Singh M."/>
            <person name="Singh A."/>
            <person name="Seah K."/>
            <person name="Emmerich C."/>
        </authorList>
    </citation>
    <scope>NUCLEOTIDE SEQUENCE</scope>
    <source>
        <strain evidence="1">DP1</strain>
    </source>
</reference>
<proteinExistence type="predicted"/>
<gene>
    <name evidence="1" type="ORF">ECRASSUSDP1_LOCUS12209</name>
</gene>
<dbReference type="EMBL" id="CAMPGE010012104">
    <property type="protein sequence ID" value="CAI2370890.1"/>
    <property type="molecule type" value="Genomic_DNA"/>
</dbReference>
<name>A0AAD1USZ3_EUPCR</name>
<keyword evidence="2" id="KW-1185">Reference proteome</keyword>
<protein>
    <submittedName>
        <fullName evidence="1">Uncharacterized protein</fullName>
    </submittedName>
</protein>